<dbReference type="Gene3D" id="3.30.1330.60">
    <property type="entry name" value="OmpA-like domain"/>
    <property type="match status" value="1"/>
</dbReference>
<dbReference type="EMBL" id="BRYB01003836">
    <property type="protein sequence ID" value="GMI21545.1"/>
    <property type="molecule type" value="Genomic_DNA"/>
</dbReference>
<dbReference type="SUPFAM" id="SSF103088">
    <property type="entry name" value="OmpA-like"/>
    <property type="match status" value="1"/>
</dbReference>
<keyword evidence="2" id="KW-1185">Reference proteome</keyword>
<proteinExistence type="predicted"/>
<comment type="caution">
    <text evidence="1">The sequence shown here is derived from an EMBL/GenBank/DDBJ whole genome shotgun (WGS) entry which is preliminary data.</text>
</comment>
<name>A0ABQ6M8A6_9STRA</name>
<evidence type="ECO:0000313" key="2">
    <source>
        <dbReference type="Proteomes" id="UP001165060"/>
    </source>
</evidence>
<feature type="non-terminal residue" evidence="1">
    <location>
        <position position="142"/>
    </location>
</feature>
<dbReference type="Proteomes" id="UP001165060">
    <property type="component" value="Unassembled WGS sequence"/>
</dbReference>
<accession>A0ABQ6M8A6</accession>
<organism evidence="1 2">
    <name type="scientific">Tetraparma gracilis</name>
    <dbReference type="NCBI Taxonomy" id="2962635"/>
    <lineage>
        <taxon>Eukaryota</taxon>
        <taxon>Sar</taxon>
        <taxon>Stramenopiles</taxon>
        <taxon>Ochrophyta</taxon>
        <taxon>Bolidophyceae</taxon>
        <taxon>Parmales</taxon>
        <taxon>Triparmaceae</taxon>
        <taxon>Tetraparma</taxon>
    </lineage>
</organism>
<sequence>MLPAKCVANALMSSKEIRSRVSVGHVAKWLLCEDRKKQIEAIKQTGDLPISFASPQSPGSGPSQNIFGANLDLSKLTLERLHLLERPPRFPSVFFEFGSDSLTSDSKDLFKPVAELLLRHPTMKIRVEGRVQPDAPHWIKQV</sequence>
<gene>
    <name evidence="1" type="ORF">TeGR_g6554</name>
</gene>
<protein>
    <submittedName>
        <fullName evidence="1">Uncharacterized protein</fullName>
    </submittedName>
</protein>
<dbReference type="InterPro" id="IPR036737">
    <property type="entry name" value="OmpA-like_sf"/>
</dbReference>
<evidence type="ECO:0000313" key="1">
    <source>
        <dbReference type="EMBL" id="GMI21545.1"/>
    </source>
</evidence>
<reference evidence="1 2" key="1">
    <citation type="journal article" date="2023" name="Commun. Biol.">
        <title>Genome analysis of Parmales, the sister group of diatoms, reveals the evolutionary specialization of diatoms from phago-mixotrophs to photoautotrophs.</title>
        <authorList>
            <person name="Ban H."/>
            <person name="Sato S."/>
            <person name="Yoshikawa S."/>
            <person name="Yamada K."/>
            <person name="Nakamura Y."/>
            <person name="Ichinomiya M."/>
            <person name="Sato N."/>
            <person name="Blanc-Mathieu R."/>
            <person name="Endo H."/>
            <person name="Kuwata A."/>
            <person name="Ogata H."/>
        </authorList>
    </citation>
    <scope>NUCLEOTIDE SEQUENCE [LARGE SCALE GENOMIC DNA]</scope>
</reference>